<evidence type="ECO:0000313" key="2">
    <source>
        <dbReference type="Proteomes" id="UP000249390"/>
    </source>
</evidence>
<dbReference type="PANTHER" id="PTHR42905:SF2">
    <property type="entry name" value="PHOSPHOENOLPYRUVATE CARBOXYLASE FAMILY PROTEIN"/>
    <property type="match status" value="1"/>
</dbReference>
<comment type="caution">
    <text evidence="1">The sequence shown here is derived from an EMBL/GenBank/DDBJ whole genome shotgun (WGS) entry which is preliminary data.</text>
</comment>
<dbReference type="InterPro" id="IPR015813">
    <property type="entry name" value="Pyrv/PenolPyrv_kinase-like_dom"/>
</dbReference>
<sequence>MESSAKKLRSIINSPGVHLLPAAFDVLSAKLIERAGFSCAFTSGFSISASRLGMPDTGLISYGEMIDVARTITEAVSIPVIADGDNGYGNALNVKRTIRGFIQSGIAGILLEDQVSPKACGHTKGRKVVSREEAIMRVKAACDARDESGGDLFIVARTDSRQAISLEEALWRVKAFAEAGADALFIDALSSVEEMKAFCAVAPGVPKLANMLEGGGKTPILSPSELGEIGYKFVVYPLSLMAVSMRAMQNALVSLKDGKLPAPETMPSFEEIKDIVGFNDYYKEEEHYASGSY</sequence>
<dbReference type="Proteomes" id="UP000249390">
    <property type="component" value="Unassembled WGS sequence"/>
</dbReference>
<gene>
    <name evidence="1" type="ORF">DM860_007890</name>
</gene>
<dbReference type="InterPro" id="IPR040442">
    <property type="entry name" value="Pyrv_kinase-like_dom_sf"/>
</dbReference>
<evidence type="ECO:0000313" key="1">
    <source>
        <dbReference type="EMBL" id="RAL50216.1"/>
    </source>
</evidence>
<dbReference type="GO" id="GO:0003824">
    <property type="term" value="F:catalytic activity"/>
    <property type="evidence" value="ECO:0007669"/>
    <property type="project" value="InterPro"/>
</dbReference>
<protein>
    <recommendedName>
        <fullName evidence="3">Isocitrate lyase</fullName>
    </recommendedName>
</protein>
<dbReference type="EMBL" id="NQVE01000067">
    <property type="protein sequence ID" value="RAL50216.1"/>
    <property type="molecule type" value="Genomic_DNA"/>
</dbReference>
<keyword evidence="2" id="KW-1185">Reference proteome</keyword>
<dbReference type="CDD" id="cd00377">
    <property type="entry name" value="ICL_PEPM"/>
    <property type="match status" value="1"/>
</dbReference>
<proteinExistence type="predicted"/>
<reference evidence="1 2" key="1">
    <citation type="submission" date="2018-06" db="EMBL/GenBank/DDBJ databases">
        <title>The Genome of Cuscuta australis (Dodder) Provides Insight into the Evolution of Plant Parasitism.</title>
        <authorList>
            <person name="Liu H."/>
        </authorList>
    </citation>
    <scope>NUCLEOTIDE SEQUENCE [LARGE SCALE GENOMIC DNA]</scope>
    <source>
        <strain evidence="2">cv. Yunnan</strain>
        <tissue evidence="1">Vines</tissue>
    </source>
</reference>
<evidence type="ECO:0008006" key="3">
    <source>
        <dbReference type="Google" id="ProtNLM"/>
    </source>
</evidence>
<dbReference type="PANTHER" id="PTHR42905">
    <property type="entry name" value="PHOSPHOENOLPYRUVATE CARBOXYLASE"/>
    <property type="match status" value="1"/>
</dbReference>
<dbReference type="SUPFAM" id="SSF51621">
    <property type="entry name" value="Phosphoenolpyruvate/pyruvate domain"/>
    <property type="match status" value="1"/>
</dbReference>
<name>A0A328DYB3_9ASTE</name>
<dbReference type="Gene3D" id="3.20.20.60">
    <property type="entry name" value="Phosphoenolpyruvate-binding domains"/>
    <property type="match status" value="1"/>
</dbReference>
<dbReference type="AlphaFoldDB" id="A0A328DYB3"/>
<organism evidence="1 2">
    <name type="scientific">Cuscuta australis</name>
    <dbReference type="NCBI Taxonomy" id="267555"/>
    <lineage>
        <taxon>Eukaryota</taxon>
        <taxon>Viridiplantae</taxon>
        <taxon>Streptophyta</taxon>
        <taxon>Embryophyta</taxon>
        <taxon>Tracheophyta</taxon>
        <taxon>Spermatophyta</taxon>
        <taxon>Magnoliopsida</taxon>
        <taxon>eudicotyledons</taxon>
        <taxon>Gunneridae</taxon>
        <taxon>Pentapetalae</taxon>
        <taxon>asterids</taxon>
        <taxon>lamiids</taxon>
        <taxon>Solanales</taxon>
        <taxon>Convolvulaceae</taxon>
        <taxon>Cuscuteae</taxon>
        <taxon>Cuscuta</taxon>
        <taxon>Cuscuta subgen. Grammica</taxon>
        <taxon>Cuscuta sect. Cleistogrammica</taxon>
    </lineage>
</organism>
<dbReference type="InterPro" id="IPR039556">
    <property type="entry name" value="ICL/PEPM"/>
</dbReference>
<dbReference type="Pfam" id="PF13714">
    <property type="entry name" value="PEP_mutase"/>
    <property type="match status" value="1"/>
</dbReference>
<accession>A0A328DYB3</accession>